<dbReference type="AlphaFoldDB" id="A0A2N7RZH9"/>
<dbReference type="Proteomes" id="UP000235739">
    <property type="component" value="Unassembled WGS sequence"/>
</dbReference>
<sequence length="137" mass="14863">MEVLGMDIFGLGERGKELWDALNTGEVPRDSLVLEAARTADRLNELDNIIQGKGVLELMQFRLDFPEGDGEPFTVEVKFQNVLSEARQQQTAFATLIEKISRYGLTATATKGAPAAPLPTGVTALDKMRARVAAQSG</sequence>
<evidence type="ECO:0000313" key="2">
    <source>
        <dbReference type="Proteomes" id="UP000235739"/>
    </source>
</evidence>
<dbReference type="EMBL" id="PNQX01000002">
    <property type="protein sequence ID" value="PMQ19295.1"/>
    <property type="molecule type" value="Genomic_DNA"/>
</dbReference>
<protein>
    <submittedName>
        <fullName evidence="1">Uncharacterized protein</fullName>
    </submittedName>
</protein>
<proteinExistence type="predicted"/>
<name>A0A2N7RZH9_9MICC</name>
<accession>A0A2N7RZH9</accession>
<evidence type="ECO:0000313" key="1">
    <source>
        <dbReference type="EMBL" id="PMQ19295.1"/>
    </source>
</evidence>
<reference evidence="1 2" key="1">
    <citation type="journal article" date="2017" name="Elife">
        <title>Extensive horizontal gene transfer in cheese-associated bacteria.</title>
        <authorList>
            <person name="Bonham K.S."/>
            <person name="Wolfe B.E."/>
            <person name="Dutton R.J."/>
        </authorList>
    </citation>
    <scope>NUCLEOTIDE SEQUENCE [LARGE SCALE GENOMIC DNA]</scope>
    <source>
        <strain evidence="1 2">JB182</strain>
    </source>
</reference>
<gene>
    <name evidence="1" type="ORF">CIK84_11330</name>
</gene>
<organism evidence="1 2">
    <name type="scientific">Glutamicibacter arilaitensis</name>
    <dbReference type="NCBI Taxonomy" id="256701"/>
    <lineage>
        <taxon>Bacteria</taxon>
        <taxon>Bacillati</taxon>
        <taxon>Actinomycetota</taxon>
        <taxon>Actinomycetes</taxon>
        <taxon>Micrococcales</taxon>
        <taxon>Micrococcaceae</taxon>
        <taxon>Glutamicibacter</taxon>
    </lineage>
</organism>
<comment type="caution">
    <text evidence="1">The sequence shown here is derived from an EMBL/GenBank/DDBJ whole genome shotgun (WGS) entry which is preliminary data.</text>
</comment>